<evidence type="ECO:0000256" key="1">
    <source>
        <dbReference type="SAM" id="MobiDB-lite"/>
    </source>
</evidence>
<accession>U6MQB1</accession>
<dbReference type="InterPro" id="IPR000953">
    <property type="entry name" value="Chromo/chromo_shadow_dom"/>
</dbReference>
<reference evidence="3" key="2">
    <citation type="submission" date="2013-10" db="EMBL/GenBank/DDBJ databases">
        <authorList>
            <person name="Aslett M."/>
        </authorList>
    </citation>
    <scope>NUCLEOTIDE SEQUENCE [LARGE SCALE GENOMIC DNA]</scope>
    <source>
        <strain evidence="3">Houghton</strain>
    </source>
</reference>
<evidence type="ECO:0000313" key="3">
    <source>
        <dbReference type="EMBL" id="CDJ63855.1"/>
    </source>
</evidence>
<gene>
    <name evidence="3" type="ORF">ENH_00052930</name>
</gene>
<dbReference type="SMART" id="SM00298">
    <property type="entry name" value="CHROMO"/>
    <property type="match status" value="1"/>
</dbReference>
<reference evidence="3" key="1">
    <citation type="submission" date="2013-10" db="EMBL/GenBank/DDBJ databases">
        <title>Genomic analysis of the causative agents of coccidiosis in chickens.</title>
        <authorList>
            <person name="Reid A.J."/>
            <person name="Blake D."/>
            <person name="Billington K."/>
            <person name="Browne H."/>
            <person name="Dunn M."/>
            <person name="Hung S."/>
            <person name="Kawahara F."/>
            <person name="Miranda-Saavedra D."/>
            <person name="Mourier T."/>
            <person name="Nagra H."/>
            <person name="Otto T.D."/>
            <person name="Rawlings N."/>
            <person name="Sanchez A."/>
            <person name="Sanders M."/>
            <person name="Subramaniam C."/>
            <person name="Tay Y."/>
            <person name="Dear P."/>
            <person name="Doerig C."/>
            <person name="Gruber A."/>
            <person name="Parkinson J."/>
            <person name="Shirley M."/>
            <person name="Wan K.L."/>
            <person name="Berriman M."/>
            <person name="Tomley F."/>
            <person name="Pain A."/>
        </authorList>
    </citation>
    <scope>NUCLEOTIDE SEQUENCE [LARGE SCALE GENOMIC DNA]</scope>
    <source>
        <strain evidence="3">Houghton</strain>
    </source>
</reference>
<sequence>MGDNACVISSPSPPPSRIGVPQEADATWSPIRDAAGSLIEEHELDYIMDQRGLGADAQCLVKWRGTPEDQATWEPAHHLTGCPALLHAWHRRQLRHLQDRHHAAPPET</sequence>
<dbReference type="OrthoDB" id="433924at2759"/>
<feature type="region of interest" description="Disordered" evidence="1">
    <location>
        <begin position="1"/>
        <end position="24"/>
    </location>
</feature>
<dbReference type="CDD" id="cd00024">
    <property type="entry name" value="CD_CSD"/>
    <property type="match status" value="1"/>
</dbReference>
<dbReference type="RefSeq" id="XP_013439180.1">
    <property type="nucleotide sequence ID" value="XM_013583726.1"/>
</dbReference>
<keyword evidence="4" id="KW-1185">Reference proteome</keyword>
<dbReference type="InterPro" id="IPR023780">
    <property type="entry name" value="Chromo_domain"/>
</dbReference>
<feature type="domain" description="Chromo" evidence="2">
    <location>
        <begin position="42"/>
        <end position="101"/>
    </location>
</feature>
<dbReference type="Proteomes" id="UP000030754">
    <property type="component" value="Unassembled WGS sequence"/>
</dbReference>
<dbReference type="AlphaFoldDB" id="U6MQB1"/>
<organism evidence="3 4">
    <name type="scientific">Eimeria necatrix</name>
    <dbReference type="NCBI Taxonomy" id="51315"/>
    <lineage>
        <taxon>Eukaryota</taxon>
        <taxon>Sar</taxon>
        <taxon>Alveolata</taxon>
        <taxon>Apicomplexa</taxon>
        <taxon>Conoidasida</taxon>
        <taxon>Coccidia</taxon>
        <taxon>Eucoccidiorida</taxon>
        <taxon>Eimeriorina</taxon>
        <taxon>Eimeriidae</taxon>
        <taxon>Eimeria</taxon>
    </lineage>
</organism>
<dbReference type="VEuPathDB" id="ToxoDB:ENH_00052930"/>
<proteinExistence type="predicted"/>
<dbReference type="SUPFAM" id="SSF54160">
    <property type="entry name" value="Chromo domain-like"/>
    <property type="match status" value="1"/>
</dbReference>
<dbReference type="Pfam" id="PF00385">
    <property type="entry name" value="Chromo"/>
    <property type="match status" value="1"/>
</dbReference>
<dbReference type="GeneID" id="25475440"/>
<dbReference type="InterPro" id="IPR016197">
    <property type="entry name" value="Chromo-like_dom_sf"/>
</dbReference>
<dbReference type="EMBL" id="HG722877">
    <property type="protein sequence ID" value="CDJ63855.1"/>
    <property type="molecule type" value="Genomic_DNA"/>
</dbReference>
<evidence type="ECO:0000259" key="2">
    <source>
        <dbReference type="PROSITE" id="PS50013"/>
    </source>
</evidence>
<name>U6MQB1_9EIME</name>
<dbReference type="PROSITE" id="PS50013">
    <property type="entry name" value="CHROMO_2"/>
    <property type="match status" value="1"/>
</dbReference>
<evidence type="ECO:0000313" key="4">
    <source>
        <dbReference type="Proteomes" id="UP000030754"/>
    </source>
</evidence>
<dbReference type="Gene3D" id="2.40.50.40">
    <property type="match status" value="1"/>
</dbReference>
<protein>
    <recommendedName>
        <fullName evidence="2">Chromo domain-containing protein</fullName>
    </recommendedName>
</protein>